<reference evidence="2" key="1">
    <citation type="submission" date="2020-10" db="EMBL/GenBank/DDBJ databases">
        <authorList>
            <person name="Han B."/>
            <person name="Lu T."/>
            <person name="Zhao Q."/>
            <person name="Huang X."/>
            <person name="Zhao Y."/>
        </authorList>
    </citation>
    <scope>NUCLEOTIDE SEQUENCE</scope>
</reference>
<gene>
    <name evidence="2" type="ORF">NCGR_LOCUS18723</name>
</gene>
<organism evidence="2 3">
    <name type="scientific">Miscanthus lutarioriparius</name>
    <dbReference type="NCBI Taxonomy" id="422564"/>
    <lineage>
        <taxon>Eukaryota</taxon>
        <taxon>Viridiplantae</taxon>
        <taxon>Streptophyta</taxon>
        <taxon>Embryophyta</taxon>
        <taxon>Tracheophyta</taxon>
        <taxon>Spermatophyta</taxon>
        <taxon>Magnoliopsida</taxon>
        <taxon>Liliopsida</taxon>
        <taxon>Poales</taxon>
        <taxon>Poaceae</taxon>
        <taxon>PACMAD clade</taxon>
        <taxon>Panicoideae</taxon>
        <taxon>Andropogonodae</taxon>
        <taxon>Andropogoneae</taxon>
        <taxon>Saccharinae</taxon>
        <taxon>Miscanthus</taxon>
    </lineage>
</organism>
<dbReference type="EMBL" id="CAJGYO010000004">
    <property type="protein sequence ID" value="CAD6227080.1"/>
    <property type="molecule type" value="Genomic_DNA"/>
</dbReference>
<evidence type="ECO:0000313" key="3">
    <source>
        <dbReference type="Proteomes" id="UP000604825"/>
    </source>
</evidence>
<evidence type="ECO:0000256" key="1">
    <source>
        <dbReference type="SAM" id="MobiDB-lite"/>
    </source>
</evidence>
<dbReference type="AlphaFoldDB" id="A0A811NPH5"/>
<protein>
    <submittedName>
        <fullName evidence="2">Uncharacterized protein</fullName>
    </submittedName>
</protein>
<comment type="caution">
    <text evidence="2">The sequence shown here is derived from an EMBL/GenBank/DDBJ whole genome shotgun (WGS) entry which is preliminary data.</text>
</comment>
<accession>A0A811NPH5</accession>
<name>A0A811NPH5_9POAL</name>
<sequence length="88" mass="10144">MDGSAELVSNEDDLEDEEGCTDEVQNDEEGYNEDDQEGYNEVVIDGCGDDALAQDDWYDQEVDYGFDQEVDYGLDQDDEQEFEEFYLL</sequence>
<feature type="compositionally biased region" description="Acidic residues" evidence="1">
    <location>
        <begin position="9"/>
        <end position="38"/>
    </location>
</feature>
<keyword evidence="3" id="KW-1185">Reference proteome</keyword>
<evidence type="ECO:0000313" key="2">
    <source>
        <dbReference type="EMBL" id="CAD6227080.1"/>
    </source>
</evidence>
<dbReference type="Proteomes" id="UP000604825">
    <property type="component" value="Unassembled WGS sequence"/>
</dbReference>
<feature type="region of interest" description="Disordered" evidence="1">
    <location>
        <begin position="1"/>
        <end position="38"/>
    </location>
</feature>
<proteinExistence type="predicted"/>